<name>A0ABP8EUM6_9MICO</name>
<feature type="region of interest" description="Disordered" evidence="1">
    <location>
        <begin position="1"/>
        <end position="106"/>
    </location>
</feature>
<dbReference type="EMBL" id="BAABBA010000009">
    <property type="protein sequence ID" value="GAA4287685.1"/>
    <property type="molecule type" value="Genomic_DNA"/>
</dbReference>
<dbReference type="Proteomes" id="UP001499841">
    <property type="component" value="Unassembled WGS sequence"/>
</dbReference>
<comment type="caution">
    <text evidence="2">The sequence shown here is derived from an EMBL/GenBank/DDBJ whole genome shotgun (WGS) entry which is preliminary data.</text>
</comment>
<feature type="compositionally biased region" description="Acidic residues" evidence="1">
    <location>
        <begin position="143"/>
        <end position="154"/>
    </location>
</feature>
<feature type="region of interest" description="Disordered" evidence="1">
    <location>
        <begin position="134"/>
        <end position="154"/>
    </location>
</feature>
<reference evidence="3" key="1">
    <citation type="journal article" date="2019" name="Int. J. Syst. Evol. Microbiol.">
        <title>The Global Catalogue of Microorganisms (GCM) 10K type strain sequencing project: providing services to taxonomists for standard genome sequencing and annotation.</title>
        <authorList>
            <consortium name="The Broad Institute Genomics Platform"/>
            <consortium name="The Broad Institute Genome Sequencing Center for Infectious Disease"/>
            <person name="Wu L."/>
            <person name="Ma J."/>
        </authorList>
    </citation>
    <scope>NUCLEOTIDE SEQUENCE [LARGE SCALE GENOMIC DNA]</scope>
    <source>
        <strain evidence="3">JCM 17459</strain>
    </source>
</reference>
<evidence type="ECO:0000313" key="2">
    <source>
        <dbReference type="EMBL" id="GAA4287685.1"/>
    </source>
</evidence>
<evidence type="ECO:0000313" key="3">
    <source>
        <dbReference type="Proteomes" id="UP001499841"/>
    </source>
</evidence>
<accession>A0ABP8EUM6</accession>
<proteinExistence type="predicted"/>
<sequence length="154" mass="16895">MGMHNEVQDYRRAASRVKTSPPPVFVRPATAAPGGRPRREHRRSRDLVPSGRTAPVGHSGMDSKELRPAGWDPVPPDDDDTFDEPDARVGQLVALPDDDDPSDEVGEWQDVLAEEEDRTPGDRCAEEAAMHIVRDGHGGLTGDDPDDLGWDGRR</sequence>
<protein>
    <recommendedName>
        <fullName evidence="4">DUF5709 domain-containing protein</fullName>
    </recommendedName>
</protein>
<feature type="compositionally biased region" description="Basic and acidic residues" evidence="1">
    <location>
        <begin position="1"/>
        <end position="12"/>
    </location>
</feature>
<feature type="compositionally biased region" description="Acidic residues" evidence="1">
    <location>
        <begin position="75"/>
        <end position="84"/>
    </location>
</feature>
<keyword evidence="3" id="KW-1185">Reference proteome</keyword>
<feature type="compositionally biased region" description="Acidic residues" evidence="1">
    <location>
        <begin position="96"/>
        <end position="106"/>
    </location>
</feature>
<evidence type="ECO:0008006" key="4">
    <source>
        <dbReference type="Google" id="ProtNLM"/>
    </source>
</evidence>
<organism evidence="2 3">
    <name type="scientific">Georgenia daeguensis</name>
    <dbReference type="NCBI Taxonomy" id="908355"/>
    <lineage>
        <taxon>Bacteria</taxon>
        <taxon>Bacillati</taxon>
        <taxon>Actinomycetota</taxon>
        <taxon>Actinomycetes</taxon>
        <taxon>Micrococcales</taxon>
        <taxon>Bogoriellaceae</taxon>
        <taxon>Georgenia</taxon>
    </lineage>
</organism>
<gene>
    <name evidence="2" type="ORF">GCM10022262_20440</name>
</gene>
<evidence type="ECO:0000256" key="1">
    <source>
        <dbReference type="SAM" id="MobiDB-lite"/>
    </source>
</evidence>